<reference evidence="1" key="1">
    <citation type="submission" date="2021-01" db="EMBL/GenBank/DDBJ databases">
        <authorList>
            <person name="Corre E."/>
            <person name="Pelletier E."/>
            <person name="Niang G."/>
            <person name="Scheremetjew M."/>
            <person name="Finn R."/>
            <person name="Kale V."/>
            <person name="Holt S."/>
            <person name="Cochrane G."/>
            <person name="Meng A."/>
            <person name="Brown T."/>
            <person name="Cohen L."/>
        </authorList>
    </citation>
    <scope>NUCLEOTIDE SEQUENCE</scope>
    <source>
        <strain evidence="1">CCMP127</strain>
    </source>
</reference>
<organism evidence="1">
    <name type="scientific">Amphora coffeiformis</name>
    <dbReference type="NCBI Taxonomy" id="265554"/>
    <lineage>
        <taxon>Eukaryota</taxon>
        <taxon>Sar</taxon>
        <taxon>Stramenopiles</taxon>
        <taxon>Ochrophyta</taxon>
        <taxon>Bacillariophyta</taxon>
        <taxon>Bacillariophyceae</taxon>
        <taxon>Bacillariophycidae</taxon>
        <taxon>Thalassiophysales</taxon>
        <taxon>Catenulaceae</taxon>
        <taxon>Amphora</taxon>
    </lineage>
</organism>
<dbReference type="EMBL" id="HBIM01001241">
    <property type="protein sequence ID" value="CAE0402827.1"/>
    <property type="molecule type" value="Transcribed_RNA"/>
</dbReference>
<evidence type="ECO:0000313" key="2">
    <source>
        <dbReference type="EMBL" id="CAE0402827.1"/>
    </source>
</evidence>
<dbReference type="EMBL" id="HBIM01001240">
    <property type="protein sequence ID" value="CAE0402826.1"/>
    <property type="molecule type" value="Transcribed_RNA"/>
</dbReference>
<dbReference type="AlphaFoldDB" id="A0A6S8HXC7"/>
<protein>
    <submittedName>
        <fullName evidence="1">Uncharacterized protein</fullName>
    </submittedName>
</protein>
<evidence type="ECO:0000313" key="1">
    <source>
        <dbReference type="EMBL" id="CAE0402826.1"/>
    </source>
</evidence>
<proteinExistence type="predicted"/>
<accession>A0A6S8HXC7</accession>
<sequence>MCRPTSDQCVRLDSLHLLQQANGLASAARMAYAMAGAPAQTSPLSTTFFSSPSMLLSDMSLPHIRFVQLSDRQSFLLFIKVLLKYLEKVNEPQLRRQVKSIVAECVRRNRQGNKNFTPLPGVIELLVRSCVGDLHWKRARLCLDTLCEKRHWRAAGSKASVTAV</sequence>
<name>A0A6S8HXC7_9STRA</name>
<gene>
    <name evidence="1" type="ORF">ACOF00016_LOCUS1077</name>
    <name evidence="2" type="ORF">ACOF00016_LOCUS1078</name>
</gene>